<gene>
    <name evidence="1" type="ORF">AB205_0005790</name>
</gene>
<dbReference type="OrthoDB" id="10061326at2759"/>
<name>A0A2G9R6K4_AQUCT</name>
<dbReference type="EMBL" id="KV965092">
    <property type="protein sequence ID" value="PIO23492.1"/>
    <property type="molecule type" value="Genomic_DNA"/>
</dbReference>
<reference evidence="2" key="1">
    <citation type="journal article" date="2017" name="Nat. Commun.">
        <title>The North American bullfrog draft genome provides insight into hormonal regulation of long noncoding RNA.</title>
        <authorList>
            <person name="Hammond S.A."/>
            <person name="Warren R.L."/>
            <person name="Vandervalk B.P."/>
            <person name="Kucuk E."/>
            <person name="Khan H."/>
            <person name="Gibb E.A."/>
            <person name="Pandoh P."/>
            <person name="Kirk H."/>
            <person name="Zhao Y."/>
            <person name="Jones M."/>
            <person name="Mungall A.J."/>
            <person name="Coope R."/>
            <person name="Pleasance S."/>
            <person name="Moore R.A."/>
            <person name="Holt R.A."/>
            <person name="Round J.M."/>
            <person name="Ohora S."/>
            <person name="Walle B.V."/>
            <person name="Veldhoen N."/>
            <person name="Helbing C.C."/>
            <person name="Birol I."/>
        </authorList>
    </citation>
    <scope>NUCLEOTIDE SEQUENCE [LARGE SCALE GENOMIC DNA]</scope>
</reference>
<dbReference type="AlphaFoldDB" id="A0A2G9R6K4"/>
<evidence type="ECO:0000313" key="1">
    <source>
        <dbReference type="EMBL" id="PIO23492.1"/>
    </source>
</evidence>
<dbReference type="Proteomes" id="UP000228934">
    <property type="component" value="Unassembled WGS sequence"/>
</dbReference>
<sequence length="238" mass="27602">MLWLHTHRRVRAVVGLGVGVIALTQVQSMNRGRRSSWTKNWLHNCDQFCHMPLLRELQENNPDDFRNYLWMTDPVFHRLLALLTPYIMKQHTCMRQAITPKQRLVATLQYLAMGRSLQDLKTGISGIIIPETCSAIIQVLQKDYIKVIAECKNVLQFGQCVFIFLYYDTSYLSSGLPIVSDQRFLNCSLDRHTPKVLCRLYNFSHDLGLSHIWVSVRSMIPIIVCPLQDVHHLFKGHI</sequence>
<organism evidence="1 2">
    <name type="scientific">Aquarana catesbeiana</name>
    <name type="common">American bullfrog</name>
    <name type="synonym">Rana catesbeiana</name>
    <dbReference type="NCBI Taxonomy" id="8400"/>
    <lineage>
        <taxon>Eukaryota</taxon>
        <taxon>Metazoa</taxon>
        <taxon>Chordata</taxon>
        <taxon>Craniata</taxon>
        <taxon>Vertebrata</taxon>
        <taxon>Euteleostomi</taxon>
        <taxon>Amphibia</taxon>
        <taxon>Batrachia</taxon>
        <taxon>Anura</taxon>
        <taxon>Neobatrachia</taxon>
        <taxon>Ranoidea</taxon>
        <taxon>Ranidae</taxon>
        <taxon>Aquarana</taxon>
    </lineage>
</organism>
<protein>
    <submittedName>
        <fullName evidence="1">Uncharacterized protein</fullName>
    </submittedName>
</protein>
<accession>A0A2G9R6K4</accession>
<keyword evidence="2" id="KW-1185">Reference proteome</keyword>
<proteinExistence type="predicted"/>
<evidence type="ECO:0000313" key="2">
    <source>
        <dbReference type="Proteomes" id="UP000228934"/>
    </source>
</evidence>